<dbReference type="Proteomes" id="UP000663874">
    <property type="component" value="Unassembled WGS sequence"/>
</dbReference>
<protein>
    <submittedName>
        <fullName evidence="1">Uncharacterized protein</fullName>
    </submittedName>
</protein>
<evidence type="ECO:0000313" key="2">
    <source>
        <dbReference type="Proteomes" id="UP000663874"/>
    </source>
</evidence>
<organism evidence="1 2">
    <name type="scientific">Rotaria sordida</name>
    <dbReference type="NCBI Taxonomy" id="392033"/>
    <lineage>
        <taxon>Eukaryota</taxon>
        <taxon>Metazoa</taxon>
        <taxon>Spiralia</taxon>
        <taxon>Gnathifera</taxon>
        <taxon>Rotifera</taxon>
        <taxon>Eurotatoria</taxon>
        <taxon>Bdelloidea</taxon>
        <taxon>Philodinida</taxon>
        <taxon>Philodinidae</taxon>
        <taxon>Rotaria</taxon>
    </lineage>
</organism>
<gene>
    <name evidence="1" type="ORF">FNK824_LOCUS44077</name>
</gene>
<sequence length="75" mass="8495">KMAEQIIKFHTTVETLIQGDLSSTQRKQTFPEIGPYADISPTFCLAVCISMLVLNDELIFSQKFSCISLKRNRKA</sequence>
<evidence type="ECO:0000313" key="1">
    <source>
        <dbReference type="EMBL" id="CAF4404760.1"/>
    </source>
</evidence>
<comment type="caution">
    <text evidence="1">The sequence shown here is derived from an EMBL/GenBank/DDBJ whole genome shotgun (WGS) entry which is preliminary data.</text>
</comment>
<proteinExistence type="predicted"/>
<name>A0A820PLY6_9BILA</name>
<reference evidence="1" key="1">
    <citation type="submission" date="2021-02" db="EMBL/GenBank/DDBJ databases">
        <authorList>
            <person name="Nowell W R."/>
        </authorList>
    </citation>
    <scope>NUCLEOTIDE SEQUENCE</scope>
</reference>
<accession>A0A820PLY6</accession>
<feature type="non-terminal residue" evidence="1">
    <location>
        <position position="1"/>
    </location>
</feature>
<dbReference type="AlphaFoldDB" id="A0A820PLY6"/>
<dbReference type="EMBL" id="CAJOBE010067104">
    <property type="protein sequence ID" value="CAF4404760.1"/>
    <property type="molecule type" value="Genomic_DNA"/>
</dbReference>